<comment type="subcellular location">
    <subcellularLocation>
        <location evidence="1">Membrane</location>
    </subcellularLocation>
</comment>
<evidence type="ECO:0000256" key="2">
    <source>
        <dbReference type="ARBA" id="ARBA00022692"/>
    </source>
</evidence>
<dbReference type="EMBL" id="MTYJ01000198">
    <property type="protein sequence ID" value="OWA50625.1"/>
    <property type="molecule type" value="Genomic_DNA"/>
</dbReference>
<dbReference type="PROSITE" id="PS51257">
    <property type="entry name" value="PROKAR_LIPOPROTEIN"/>
    <property type="match status" value="1"/>
</dbReference>
<reference evidence="8" key="1">
    <citation type="submission" date="2017-01" db="EMBL/GenBank/DDBJ databases">
        <title>Comparative genomics of anhydrobiosis in the tardigrade Hypsibius dujardini.</title>
        <authorList>
            <person name="Yoshida Y."/>
            <person name="Koutsovoulos G."/>
            <person name="Laetsch D."/>
            <person name="Stevens L."/>
            <person name="Kumar S."/>
            <person name="Horikawa D."/>
            <person name="Ishino K."/>
            <person name="Komine S."/>
            <person name="Tomita M."/>
            <person name="Blaxter M."/>
            <person name="Arakawa K."/>
        </authorList>
    </citation>
    <scope>NUCLEOTIDE SEQUENCE [LARGE SCALE GENOMIC DNA]</scope>
    <source>
        <strain evidence="8">Z151</strain>
    </source>
</reference>
<dbReference type="PANTHER" id="PTHR44755">
    <property type="entry name" value="NATRIURETIC PEPTIDE RECEPTOR 3-RELATED"/>
    <property type="match status" value="1"/>
</dbReference>
<dbReference type="PANTHER" id="PTHR44755:SF8">
    <property type="entry name" value="RECEPTOR LIGAND BINDING REGION DOMAIN-CONTAINING PROTEIN"/>
    <property type="match status" value="1"/>
</dbReference>
<keyword evidence="4 5" id="KW-0472">Membrane</keyword>
<dbReference type="CDD" id="cd06352">
    <property type="entry name" value="PBP1_NPR_GC-like"/>
    <property type="match status" value="1"/>
</dbReference>
<dbReference type="OrthoDB" id="1890790at2759"/>
<evidence type="ECO:0000256" key="3">
    <source>
        <dbReference type="ARBA" id="ARBA00022989"/>
    </source>
</evidence>
<keyword evidence="2 5" id="KW-0812">Transmembrane</keyword>
<evidence type="ECO:0000256" key="5">
    <source>
        <dbReference type="SAM" id="Phobius"/>
    </source>
</evidence>
<dbReference type="Pfam" id="PF01094">
    <property type="entry name" value="ANF_receptor"/>
    <property type="match status" value="1"/>
</dbReference>
<dbReference type="GO" id="GO:0038023">
    <property type="term" value="F:signaling receptor activity"/>
    <property type="evidence" value="ECO:0007669"/>
    <property type="project" value="TreeGrafter"/>
</dbReference>
<dbReference type="Gene3D" id="3.40.50.2300">
    <property type="match status" value="1"/>
</dbReference>
<dbReference type="Proteomes" id="UP000192578">
    <property type="component" value="Unassembled WGS sequence"/>
</dbReference>
<dbReference type="GO" id="GO:0016020">
    <property type="term" value="C:membrane"/>
    <property type="evidence" value="ECO:0007669"/>
    <property type="project" value="UniProtKB-SubCell"/>
</dbReference>
<evidence type="ECO:0000313" key="8">
    <source>
        <dbReference type="Proteomes" id="UP000192578"/>
    </source>
</evidence>
<proteinExistence type="predicted"/>
<keyword evidence="3 5" id="KW-1133">Transmembrane helix</keyword>
<organism evidence="7 8">
    <name type="scientific">Hypsibius exemplaris</name>
    <name type="common">Freshwater tardigrade</name>
    <dbReference type="NCBI Taxonomy" id="2072580"/>
    <lineage>
        <taxon>Eukaryota</taxon>
        <taxon>Metazoa</taxon>
        <taxon>Ecdysozoa</taxon>
        <taxon>Tardigrada</taxon>
        <taxon>Eutardigrada</taxon>
        <taxon>Parachela</taxon>
        <taxon>Hypsibioidea</taxon>
        <taxon>Hypsibiidae</taxon>
        <taxon>Hypsibius</taxon>
    </lineage>
</organism>
<dbReference type="GO" id="GO:0017046">
    <property type="term" value="F:peptide hormone binding"/>
    <property type="evidence" value="ECO:0007669"/>
    <property type="project" value="TreeGrafter"/>
</dbReference>
<dbReference type="InterPro" id="IPR001828">
    <property type="entry name" value="ANF_lig-bd_rcpt"/>
</dbReference>
<evidence type="ECO:0000259" key="6">
    <source>
        <dbReference type="Pfam" id="PF01094"/>
    </source>
</evidence>
<evidence type="ECO:0000256" key="4">
    <source>
        <dbReference type="ARBA" id="ARBA00023136"/>
    </source>
</evidence>
<dbReference type="AlphaFoldDB" id="A0A9X6N9W8"/>
<keyword evidence="8" id="KW-1185">Reference proteome</keyword>
<comment type="caution">
    <text evidence="7">The sequence shown here is derived from an EMBL/GenBank/DDBJ whole genome shotgun (WGS) entry which is preliminary data.</text>
</comment>
<evidence type="ECO:0000313" key="7">
    <source>
        <dbReference type="EMBL" id="OWA50625.1"/>
    </source>
</evidence>
<feature type="domain" description="Receptor ligand binding region" evidence="6">
    <location>
        <begin position="115"/>
        <end position="393"/>
    </location>
</feature>
<dbReference type="InterPro" id="IPR028082">
    <property type="entry name" value="Peripla_BP_I"/>
</dbReference>
<dbReference type="InterPro" id="IPR052612">
    <property type="entry name" value="ANP_Clearance_Receptor"/>
</dbReference>
<feature type="transmembrane region" description="Helical" evidence="5">
    <location>
        <begin position="533"/>
        <end position="554"/>
    </location>
</feature>
<gene>
    <name evidence="7" type="ORF">BV898_15136</name>
</gene>
<name>A0A9X6N9W8_HYPEX</name>
<accession>A0A9X6N9W8</accession>
<evidence type="ECO:0000256" key="1">
    <source>
        <dbReference type="ARBA" id="ARBA00004370"/>
    </source>
</evidence>
<dbReference type="GO" id="GO:0007165">
    <property type="term" value="P:signal transduction"/>
    <property type="evidence" value="ECO:0007669"/>
    <property type="project" value="TreeGrafter"/>
</dbReference>
<dbReference type="SUPFAM" id="SSF53822">
    <property type="entry name" value="Periplasmic binding protein-like I"/>
    <property type="match status" value="2"/>
</dbReference>
<protein>
    <recommendedName>
        <fullName evidence="6">Receptor ligand binding region domain-containing protein</fullName>
    </recommendedName>
</protein>
<sequence length="581" mass="65639">MRGFFLCYFMTASSLLIASSGGCLNVELLIYGLWPPAMLQAIPLVGPGFDIGIDEANRELSNILRIERTYISGLEVVGCEDTGAYFDQISRHYYGYTEQKNDSLLILVYLGCDDSTIFGQLAREWNILAISGGTSNPDQRDRVLYPTTLLSGPFQFELYSTMFEKVCEAFNWSRVGLAYDTSGAIPFPTEIYKAFAASGSVRSGKLQLQPFPIPPEANLTTILQKISQAARVVFISGTPALIRKFMIRTLEQNMTSHNEYVWITVDLPEVSIGPVTWYRNDSDDEVALKAFGSLMQMIICFDHDPEANRLLKGQIRRKTGEMYGYRYAPDREPSEFATSSYLIAKMLASVVNDSIQQGLDINNGRLLAHQFLNTTYTAEPIGRLFIDSFGERQSKICLSPFNHSHGGFTVWITVDLPEVSIGPVTWYRNDSDDEVALKAFGSLMQMIICFDHDPEANRLLKGQIRRKAERNPSEFATSSYLITKMLASVVNDSIQRGLDINNGRLLAHQFLNTTYTAEPIGRLFIDSFEKRQITPVIIVMAILILIFTSFLCYLRHRFSHHGLHHDSWWRLETPEIKHKPA</sequence>